<protein>
    <submittedName>
        <fullName evidence="1">Uncharacterized protein</fullName>
    </submittedName>
</protein>
<reference evidence="1" key="1">
    <citation type="submission" date="2023-04" db="EMBL/GenBank/DDBJ databases">
        <title>A chromosome-level genome assembly of the parasitoid wasp Eretmocerus hayati.</title>
        <authorList>
            <person name="Zhong Y."/>
            <person name="Liu S."/>
            <person name="Liu Y."/>
        </authorList>
    </citation>
    <scope>NUCLEOTIDE SEQUENCE</scope>
    <source>
        <strain evidence="1">ZJU_SS_LIU_2023</strain>
    </source>
</reference>
<gene>
    <name evidence="1" type="ORF">QAD02_015953</name>
</gene>
<evidence type="ECO:0000313" key="2">
    <source>
        <dbReference type="Proteomes" id="UP001239111"/>
    </source>
</evidence>
<name>A0ACC2P9P2_9HYME</name>
<keyword evidence="2" id="KW-1185">Reference proteome</keyword>
<organism evidence="1 2">
    <name type="scientific">Eretmocerus hayati</name>
    <dbReference type="NCBI Taxonomy" id="131215"/>
    <lineage>
        <taxon>Eukaryota</taxon>
        <taxon>Metazoa</taxon>
        <taxon>Ecdysozoa</taxon>
        <taxon>Arthropoda</taxon>
        <taxon>Hexapoda</taxon>
        <taxon>Insecta</taxon>
        <taxon>Pterygota</taxon>
        <taxon>Neoptera</taxon>
        <taxon>Endopterygota</taxon>
        <taxon>Hymenoptera</taxon>
        <taxon>Apocrita</taxon>
        <taxon>Proctotrupomorpha</taxon>
        <taxon>Chalcidoidea</taxon>
        <taxon>Aphelinidae</taxon>
        <taxon>Aphelininae</taxon>
        <taxon>Eretmocerus</taxon>
    </lineage>
</organism>
<comment type="caution">
    <text evidence="1">The sequence shown here is derived from an EMBL/GenBank/DDBJ whole genome shotgun (WGS) entry which is preliminary data.</text>
</comment>
<dbReference type="EMBL" id="CM056742">
    <property type="protein sequence ID" value="KAJ8680166.1"/>
    <property type="molecule type" value="Genomic_DNA"/>
</dbReference>
<dbReference type="Proteomes" id="UP001239111">
    <property type="component" value="Chromosome 2"/>
</dbReference>
<accession>A0ACC2P9P2</accession>
<evidence type="ECO:0000313" key="1">
    <source>
        <dbReference type="EMBL" id="KAJ8680166.1"/>
    </source>
</evidence>
<proteinExistence type="predicted"/>
<sequence>MDDSSSDTSSSSSSDSSSASAHPQSSSSSSDSISSGDLSDFFDDPSDNEEPVRKRRVCIKNYVDETVQQYSDKKFLRTFRLPREKVNLLIERFSESEFFNREDGWMLGDPAYPCSKYLVTAYKDNGHLLPYQKEFNKAVSECRVDVEHTIGILKQRMKTFSIQYHHTSYMWTLNNNTY</sequence>